<dbReference type="PANTHER" id="PTHR23501:SF102">
    <property type="entry name" value="DRUG TRANSPORTER, PUTATIVE (AFU_ORTHOLOGUE AFUA_3G08530)-RELATED"/>
    <property type="match status" value="1"/>
</dbReference>
<feature type="transmembrane region" description="Helical" evidence="7">
    <location>
        <begin position="505"/>
        <end position="523"/>
    </location>
</feature>
<dbReference type="Pfam" id="PF07690">
    <property type="entry name" value="MFS_1"/>
    <property type="match status" value="1"/>
</dbReference>
<comment type="similarity">
    <text evidence="2">Belongs to the major facilitator superfamily. TCR/Tet family.</text>
</comment>
<dbReference type="Gene3D" id="1.20.1720.10">
    <property type="entry name" value="Multidrug resistance protein D"/>
    <property type="match status" value="1"/>
</dbReference>
<feature type="transmembrane region" description="Helical" evidence="7">
    <location>
        <begin position="190"/>
        <end position="210"/>
    </location>
</feature>
<dbReference type="SUPFAM" id="SSF103473">
    <property type="entry name" value="MFS general substrate transporter"/>
    <property type="match status" value="1"/>
</dbReference>
<dbReference type="InterPro" id="IPR020846">
    <property type="entry name" value="MFS_dom"/>
</dbReference>
<evidence type="ECO:0000256" key="7">
    <source>
        <dbReference type="SAM" id="Phobius"/>
    </source>
</evidence>
<feature type="transmembrane region" description="Helical" evidence="7">
    <location>
        <begin position="102"/>
        <end position="121"/>
    </location>
</feature>
<evidence type="ECO:0000256" key="2">
    <source>
        <dbReference type="ARBA" id="ARBA00007520"/>
    </source>
</evidence>
<keyword evidence="10" id="KW-1185">Reference proteome</keyword>
<dbReference type="Gene3D" id="1.20.1250.20">
    <property type="entry name" value="MFS general substrate transporter like domains"/>
    <property type="match status" value="1"/>
</dbReference>
<feature type="transmembrane region" description="Helical" evidence="7">
    <location>
        <begin position="71"/>
        <end position="90"/>
    </location>
</feature>
<name>A0A4R8TBQ1_9PEZI</name>
<feature type="transmembrane region" description="Helical" evidence="7">
    <location>
        <begin position="333"/>
        <end position="354"/>
    </location>
</feature>
<feature type="transmembrane region" description="Helical" evidence="7">
    <location>
        <begin position="160"/>
        <end position="178"/>
    </location>
</feature>
<comment type="subcellular location">
    <subcellularLocation>
        <location evidence="1">Membrane</location>
        <topology evidence="1">Multi-pass membrane protein</topology>
    </subcellularLocation>
</comment>
<feature type="transmembrane region" description="Helical" evidence="7">
    <location>
        <begin position="428"/>
        <end position="447"/>
    </location>
</feature>
<keyword evidence="5 7" id="KW-0472">Membrane</keyword>
<dbReference type="InterPro" id="IPR011701">
    <property type="entry name" value="MFS"/>
</dbReference>
<dbReference type="Proteomes" id="UP000295604">
    <property type="component" value="Unassembled WGS sequence"/>
</dbReference>
<feature type="domain" description="Major facilitator superfamily (MFS) profile" evidence="8">
    <location>
        <begin position="36"/>
        <end position="528"/>
    </location>
</feature>
<dbReference type="PRINTS" id="PR01036">
    <property type="entry name" value="TCRTETB"/>
</dbReference>
<evidence type="ECO:0000256" key="1">
    <source>
        <dbReference type="ARBA" id="ARBA00004141"/>
    </source>
</evidence>
<organism evidence="9 10">
    <name type="scientific">Colletotrichum sidae</name>
    <dbReference type="NCBI Taxonomy" id="1347389"/>
    <lineage>
        <taxon>Eukaryota</taxon>
        <taxon>Fungi</taxon>
        <taxon>Dikarya</taxon>
        <taxon>Ascomycota</taxon>
        <taxon>Pezizomycotina</taxon>
        <taxon>Sordariomycetes</taxon>
        <taxon>Hypocreomycetidae</taxon>
        <taxon>Glomerellales</taxon>
        <taxon>Glomerellaceae</taxon>
        <taxon>Colletotrichum</taxon>
        <taxon>Colletotrichum orbiculare species complex</taxon>
    </lineage>
</organism>
<evidence type="ECO:0000259" key="8">
    <source>
        <dbReference type="PROSITE" id="PS50850"/>
    </source>
</evidence>
<feature type="transmembrane region" description="Helical" evidence="7">
    <location>
        <begin position="297"/>
        <end position="321"/>
    </location>
</feature>
<feature type="transmembrane region" description="Helical" evidence="7">
    <location>
        <begin position="257"/>
        <end position="276"/>
    </location>
</feature>
<keyword evidence="3 7" id="KW-0812">Transmembrane</keyword>
<evidence type="ECO:0000313" key="9">
    <source>
        <dbReference type="EMBL" id="TEA14999.1"/>
    </source>
</evidence>
<comment type="caution">
    <text evidence="9">The sequence shown here is derived from an EMBL/GenBank/DDBJ whole genome shotgun (WGS) entry which is preliminary data.</text>
</comment>
<evidence type="ECO:0000256" key="5">
    <source>
        <dbReference type="ARBA" id="ARBA00023136"/>
    </source>
</evidence>
<protein>
    <submittedName>
        <fullName evidence="9">Efflux pump dotC</fullName>
    </submittedName>
</protein>
<dbReference type="CDD" id="cd17502">
    <property type="entry name" value="MFS_Azr1_MDR_like"/>
    <property type="match status" value="1"/>
</dbReference>
<keyword evidence="4 7" id="KW-1133">Transmembrane helix</keyword>
<proteinExistence type="inferred from homology"/>
<dbReference type="InterPro" id="IPR036259">
    <property type="entry name" value="MFS_trans_sf"/>
</dbReference>
<evidence type="ECO:0000256" key="6">
    <source>
        <dbReference type="SAM" id="MobiDB-lite"/>
    </source>
</evidence>
<dbReference type="EMBL" id="QAPF01000146">
    <property type="protein sequence ID" value="TEA14999.1"/>
    <property type="molecule type" value="Genomic_DNA"/>
</dbReference>
<evidence type="ECO:0000256" key="4">
    <source>
        <dbReference type="ARBA" id="ARBA00022989"/>
    </source>
</evidence>
<evidence type="ECO:0000256" key="3">
    <source>
        <dbReference type="ARBA" id="ARBA00022692"/>
    </source>
</evidence>
<dbReference type="FunFam" id="1.20.1720.10:FF:000014">
    <property type="entry name" value="MFS drug transporter, putative"/>
    <property type="match status" value="1"/>
</dbReference>
<sequence length="560" mass="58964">MKQSLEGPEGSTTTTAADETPKPSSSARSATQTAILMLALCMAVFLAALDAVIITTALPTISLDVGASDTGFAWIGAAYLLANAASVPLWGKLSDVFGRKPILIMANVVFILGSLVGALAHSLTVLVAGRAVQGLGGGGLMALVNITIGDLFSPRERGKYFGMVGAVWGLASGVGPLIGGGLTERVSWRWCFWINLPISGASLLILVSFFKVHTPKTPLIKGLMAIDWLGVITFTGATLMLLLGLQLGGVRDPWSSPTVICLLVFGCLGFGVFALVERYLAKYPLMPASLFSSASVVFVYIACFAHGLGFAAIAFFLPLYFQTVLGASPIRSGVWLLATALPLALCTVAVAVTIKKTGRYNEIIRAAMALTVLAFGLFTTLPAWRDWPRLIAFQIIAALGISPNLQALLIALQAVVEQRDLAAGTATFAFVRHVALGIGVVVGQVIFQSVMGRHFATLVEAGIPRDAAERFASGSTIAAHGFVERLSGAQRDVVRSVVTMSISKLWIFFCVASAVGLIASVFIEQVELSHLHTETRTGLDAEEAKVVNGGREKSGNRGAV</sequence>
<feature type="transmembrane region" description="Helical" evidence="7">
    <location>
        <begin position="127"/>
        <end position="148"/>
    </location>
</feature>
<gene>
    <name evidence="9" type="primary">dotC-2</name>
    <name evidence="9" type="ORF">C8034_v002993</name>
</gene>
<dbReference type="GO" id="GO:0005886">
    <property type="term" value="C:plasma membrane"/>
    <property type="evidence" value="ECO:0007669"/>
    <property type="project" value="TreeGrafter"/>
</dbReference>
<evidence type="ECO:0000313" key="10">
    <source>
        <dbReference type="Proteomes" id="UP000295604"/>
    </source>
</evidence>
<feature type="compositionally biased region" description="Polar residues" evidence="6">
    <location>
        <begin position="10"/>
        <end position="26"/>
    </location>
</feature>
<dbReference type="GO" id="GO:0022857">
    <property type="term" value="F:transmembrane transporter activity"/>
    <property type="evidence" value="ECO:0007669"/>
    <property type="project" value="InterPro"/>
</dbReference>
<feature type="transmembrane region" description="Helical" evidence="7">
    <location>
        <begin position="366"/>
        <end position="384"/>
    </location>
</feature>
<dbReference type="PANTHER" id="PTHR23501">
    <property type="entry name" value="MAJOR FACILITATOR SUPERFAMILY"/>
    <property type="match status" value="1"/>
</dbReference>
<feature type="region of interest" description="Disordered" evidence="6">
    <location>
        <begin position="1"/>
        <end position="26"/>
    </location>
</feature>
<dbReference type="PROSITE" id="PS50850">
    <property type="entry name" value="MFS"/>
    <property type="match status" value="1"/>
</dbReference>
<dbReference type="AlphaFoldDB" id="A0A4R8TBQ1"/>
<accession>A0A4R8TBQ1</accession>
<reference evidence="9 10" key="1">
    <citation type="submission" date="2018-11" db="EMBL/GenBank/DDBJ databases">
        <title>Genome sequence and assembly of Colletotrichum sidae.</title>
        <authorList>
            <person name="Gan P."/>
            <person name="Shirasu K."/>
        </authorList>
    </citation>
    <scope>NUCLEOTIDE SEQUENCE [LARGE SCALE GENOMIC DNA]</scope>
    <source>
        <strain evidence="9 10">CBS 518.97</strain>
    </source>
</reference>
<feature type="transmembrane region" description="Helical" evidence="7">
    <location>
        <begin position="390"/>
        <end position="416"/>
    </location>
</feature>
<feature type="transmembrane region" description="Helical" evidence="7">
    <location>
        <begin position="34"/>
        <end position="59"/>
    </location>
</feature>
<feature type="transmembrane region" description="Helical" evidence="7">
    <location>
        <begin position="222"/>
        <end position="245"/>
    </location>
</feature>